<dbReference type="EMBL" id="JXQK01000003">
    <property type="protein sequence ID" value="KIP64997.1"/>
    <property type="molecule type" value="Genomic_DNA"/>
</dbReference>
<dbReference type="GO" id="GO:0009086">
    <property type="term" value="P:methionine biosynthetic process"/>
    <property type="evidence" value="ECO:0007669"/>
    <property type="project" value="UniProtKB-KW"/>
</dbReference>
<comment type="pathway">
    <text evidence="2 12">One-carbon metabolism; tetrahydrofolate interconversion.</text>
</comment>
<dbReference type="GO" id="GO:0071949">
    <property type="term" value="F:FAD binding"/>
    <property type="evidence" value="ECO:0007669"/>
    <property type="project" value="TreeGrafter"/>
</dbReference>
<dbReference type="Proteomes" id="UP000032046">
    <property type="component" value="Unassembled WGS sequence"/>
</dbReference>
<comment type="catalytic activity">
    <reaction evidence="11">
        <text>(6S)-5-methyl-5,6,7,8-tetrahydrofolate + NAD(+) = (6R)-5,10-methylene-5,6,7,8-tetrahydrofolate + NADH + H(+)</text>
        <dbReference type="Rhea" id="RHEA:19821"/>
        <dbReference type="ChEBI" id="CHEBI:15378"/>
        <dbReference type="ChEBI" id="CHEBI:15636"/>
        <dbReference type="ChEBI" id="CHEBI:18608"/>
        <dbReference type="ChEBI" id="CHEBI:57540"/>
        <dbReference type="ChEBI" id="CHEBI:57945"/>
        <dbReference type="EC" id="1.5.1.54"/>
    </reaction>
    <physiologicalReaction direction="right-to-left" evidence="11">
        <dbReference type="Rhea" id="RHEA:19823"/>
    </physiologicalReaction>
</comment>
<evidence type="ECO:0000256" key="5">
    <source>
        <dbReference type="ARBA" id="ARBA00022630"/>
    </source>
</evidence>
<keyword evidence="4" id="KW-0028">Amino-acid biosynthesis</keyword>
<dbReference type="GO" id="GO:0106312">
    <property type="term" value="F:methylenetetrahydrofolate reductase (NADH) activity"/>
    <property type="evidence" value="ECO:0007669"/>
    <property type="project" value="UniProtKB-EC"/>
</dbReference>
<evidence type="ECO:0000256" key="2">
    <source>
        <dbReference type="ARBA" id="ARBA00004777"/>
    </source>
</evidence>
<dbReference type="OrthoDB" id="9812555at2"/>
<keyword evidence="9" id="KW-0486">Methionine biosynthesis</keyword>
<dbReference type="InterPro" id="IPR003171">
    <property type="entry name" value="Mehydrof_redctse-like"/>
</dbReference>
<keyword evidence="7 12" id="KW-0560">Oxidoreductase</keyword>
<dbReference type="GO" id="GO:0035999">
    <property type="term" value="P:tetrahydrofolate interconversion"/>
    <property type="evidence" value="ECO:0007669"/>
    <property type="project" value="UniProtKB-UniPathway"/>
</dbReference>
<keyword evidence="6 12" id="KW-0274">FAD</keyword>
<evidence type="ECO:0000256" key="9">
    <source>
        <dbReference type="ARBA" id="ARBA00023167"/>
    </source>
</evidence>
<dbReference type="PANTHER" id="PTHR45754">
    <property type="entry name" value="METHYLENETETRAHYDROFOLATE REDUCTASE"/>
    <property type="match status" value="1"/>
</dbReference>
<dbReference type="EC" id="1.5.1.54" evidence="12"/>
<dbReference type="CDD" id="cd00537">
    <property type="entry name" value="MTHFR"/>
    <property type="match status" value="1"/>
</dbReference>
<evidence type="ECO:0000256" key="6">
    <source>
        <dbReference type="ARBA" id="ARBA00022827"/>
    </source>
</evidence>
<evidence type="ECO:0000313" key="13">
    <source>
        <dbReference type="EMBL" id="KIP64997.1"/>
    </source>
</evidence>
<dbReference type="InterPro" id="IPR029041">
    <property type="entry name" value="FAD-linked_oxidoreductase-like"/>
</dbReference>
<dbReference type="Pfam" id="PF02219">
    <property type="entry name" value="MTHFR"/>
    <property type="match status" value="1"/>
</dbReference>
<accession>A0A0D0IZ48</accession>
<dbReference type="SUPFAM" id="SSF51730">
    <property type="entry name" value="FAD-linked oxidoreductase"/>
    <property type="match status" value="1"/>
</dbReference>
<dbReference type="GO" id="GO:0005829">
    <property type="term" value="C:cytosol"/>
    <property type="evidence" value="ECO:0007669"/>
    <property type="project" value="InterPro"/>
</dbReference>
<gene>
    <name evidence="13" type="ORF">ST44_00100</name>
</gene>
<proteinExistence type="inferred from homology"/>
<organism evidence="13 14">
    <name type="scientific">Prevotella pectinovora</name>
    <dbReference type="NCBI Taxonomy" id="1602169"/>
    <lineage>
        <taxon>Bacteria</taxon>
        <taxon>Pseudomonadati</taxon>
        <taxon>Bacteroidota</taxon>
        <taxon>Bacteroidia</taxon>
        <taxon>Bacteroidales</taxon>
        <taxon>Prevotellaceae</taxon>
        <taxon>Prevotella</taxon>
    </lineage>
</organism>
<dbReference type="PANTHER" id="PTHR45754:SF3">
    <property type="entry name" value="METHYLENETETRAHYDROFOLATE REDUCTASE (NADPH)"/>
    <property type="match status" value="1"/>
</dbReference>
<keyword evidence="5 12" id="KW-0285">Flavoprotein</keyword>
<evidence type="ECO:0000256" key="1">
    <source>
        <dbReference type="ARBA" id="ARBA00001974"/>
    </source>
</evidence>
<dbReference type="RefSeq" id="WP_022317008.1">
    <property type="nucleotide sequence ID" value="NZ_DBEXRU010000011.1"/>
</dbReference>
<sequence length="310" mass="35048">MTTENKPYFSFEVLPPLRGKGIDSIYRTIDRLMPFDPAYINITTHRYDTLYSELANGTYKKLSVLNRPGTVAIAAAIKERYKVRTVPHIICSGFTAAEIESELIDLSYLGITDLLLLRGDKAKSDNRFIPTPEGHAHAIDLCQQINRFNNGQLLGGVQNEMLTEPFTYGVAGYPEKHDEAMNMETDIENLKAKVNAGAQYIVTQMFFDNSKYFAFVKRLRKEGINVPVIPGLKPLTTLNHLTMLPKTFHIDFPKRLSNELMKCKSNDDVKAVGVEWAKHQCRELRENGVPGIHFYTMNASQSVEKIMNGL</sequence>
<dbReference type="GeneID" id="93483747"/>
<evidence type="ECO:0000256" key="8">
    <source>
        <dbReference type="ARBA" id="ARBA00023027"/>
    </source>
</evidence>
<dbReference type="NCBIfam" id="TIGR00676">
    <property type="entry name" value="fadh2"/>
    <property type="match status" value="1"/>
</dbReference>
<evidence type="ECO:0000256" key="4">
    <source>
        <dbReference type="ARBA" id="ARBA00022605"/>
    </source>
</evidence>
<dbReference type="InterPro" id="IPR004620">
    <property type="entry name" value="MTHF_reductase_bac"/>
</dbReference>
<evidence type="ECO:0000313" key="14">
    <source>
        <dbReference type="Proteomes" id="UP000032046"/>
    </source>
</evidence>
<evidence type="ECO:0000256" key="3">
    <source>
        <dbReference type="ARBA" id="ARBA00006743"/>
    </source>
</evidence>
<evidence type="ECO:0000256" key="7">
    <source>
        <dbReference type="ARBA" id="ARBA00023002"/>
    </source>
</evidence>
<name>A0A0D0IZ48_9BACT</name>
<comment type="caution">
    <text evidence="13">The sequence shown here is derived from an EMBL/GenBank/DDBJ whole genome shotgun (WGS) entry which is preliminary data.</text>
</comment>
<evidence type="ECO:0000256" key="11">
    <source>
        <dbReference type="ARBA" id="ARBA00048628"/>
    </source>
</evidence>
<keyword evidence="14" id="KW-1185">Reference proteome</keyword>
<evidence type="ECO:0000256" key="10">
    <source>
        <dbReference type="ARBA" id="ARBA00034478"/>
    </source>
</evidence>
<evidence type="ECO:0000256" key="12">
    <source>
        <dbReference type="RuleBase" id="RU003862"/>
    </source>
</evidence>
<comment type="similarity">
    <text evidence="3 12">Belongs to the methylenetetrahydrofolate reductase family.</text>
</comment>
<reference evidence="13 14" key="1">
    <citation type="submission" date="2015-01" db="EMBL/GenBank/DDBJ databases">
        <title>Comparative genomics of non-oral Prevotella species.</title>
        <authorList>
            <person name="Accetto T."/>
            <person name="Nograsek B."/>
            <person name="Avgustin G."/>
        </authorList>
    </citation>
    <scope>NUCLEOTIDE SEQUENCE [LARGE SCALE GENOMIC DNA]</scope>
    <source>
        <strain evidence="13 14">P5-119</strain>
    </source>
</reference>
<keyword evidence="8" id="KW-0520">NAD</keyword>
<comment type="cofactor">
    <cofactor evidence="1 12">
        <name>FAD</name>
        <dbReference type="ChEBI" id="CHEBI:57692"/>
    </cofactor>
</comment>
<protein>
    <recommendedName>
        <fullName evidence="12">Methylenetetrahydrofolate reductase</fullName>
        <ecNumber evidence="12">1.5.1.54</ecNumber>
    </recommendedName>
</protein>
<dbReference type="Gene3D" id="3.20.20.220">
    <property type="match status" value="1"/>
</dbReference>
<dbReference type="AlphaFoldDB" id="A0A0D0IZ48"/>
<comment type="pathway">
    <text evidence="10">Amino-acid biosynthesis; L-methionine biosynthesis via de novo pathway.</text>
</comment>
<dbReference type="STRING" id="1602171.ST44_00100"/>
<dbReference type="UniPathway" id="UPA00193"/>